<evidence type="ECO:0000256" key="1">
    <source>
        <dbReference type="SAM" id="MobiDB-lite"/>
    </source>
</evidence>
<protein>
    <submittedName>
        <fullName evidence="2">Uncharacterized protein</fullName>
    </submittedName>
</protein>
<reference evidence="2 3" key="1">
    <citation type="submission" date="2013-07" db="EMBL/GenBank/DDBJ databases">
        <authorList>
            <person name="Stoco P.H."/>
            <person name="Wagner G."/>
            <person name="Gerber A."/>
            <person name="Zaha A."/>
            <person name="Thompson C."/>
            <person name="Bartholomeu D.C."/>
            <person name="Luckemeyer D.D."/>
            <person name="Bahia D."/>
            <person name="Loreto E."/>
            <person name="Prestes E.B."/>
            <person name="Lima F.M."/>
            <person name="Rodrigues-Luiz G."/>
            <person name="Vallejo G.A."/>
            <person name="Filho J.F."/>
            <person name="Monteiro K.M."/>
            <person name="Tyler K.M."/>
            <person name="de Almeida L.G."/>
            <person name="Ortiz M.F."/>
            <person name="Siervo M.A."/>
            <person name="de Moraes M.H."/>
            <person name="Cunha O.L."/>
            <person name="Mendonca-Neto R."/>
            <person name="Silva R."/>
            <person name="Teixeira S.M."/>
            <person name="Murta S.M."/>
            <person name="Sincero T.C."/>
            <person name="Mendes T.A."/>
            <person name="Urmenyi T.P."/>
            <person name="Silva V.G."/>
            <person name="da Rocha W.D."/>
            <person name="Andersson B."/>
            <person name="Romanha A.J."/>
            <person name="Steindel M."/>
            <person name="de Vasconcelos A.T."/>
            <person name="Grisard E.C."/>
        </authorList>
    </citation>
    <scope>NUCLEOTIDE SEQUENCE [LARGE SCALE GENOMIC DNA]</scope>
    <source>
        <strain evidence="2 3">SC58</strain>
    </source>
</reference>
<keyword evidence="3" id="KW-1185">Reference proteome</keyword>
<feature type="region of interest" description="Disordered" evidence="1">
    <location>
        <begin position="141"/>
        <end position="185"/>
    </location>
</feature>
<evidence type="ECO:0000313" key="2">
    <source>
        <dbReference type="EMBL" id="ESL05460.1"/>
    </source>
</evidence>
<proteinExistence type="predicted"/>
<dbReference type="VEuPathDB" id="TriTrypDB:TRSC58_06891"/>
<feature type="non-terminal residue" evidence="2">
    <location>
        <position position="258"/>
    </location>
</feature>
<dbReference type="AlphaFoldDB" id="A0A061ITX0"/>
<sequence>MSMRRRELREFLRVKEEENERARDAALRSMQAEYQKLLASKLSALMWHVEHHCRRAAASQADSAAATTTSNVVSDEDVGSGACNAMAHSQCCKIAPLQNLRFEQSIAAQAPYTLQAGELVRRWLACNVDCVNEAELFAEAGGTSTREPLPASHPTAHGGQHGRTEVGASETQVDDDAEEGGVANDADGVTASLFFGLLPRETSTQTSSHTGVEKYLVTCANSTATATTTLAKPPASAVQPRRIPTEEEVKAHLRNKIA</sequence>
<organism evidence="2 3">
    <name type="scientific">Trypanosoma rangeli SC58</name>
    <dbReference type="NCBI Taxonomy" id="429131"/>
    <lineage>
        <taxon>Eukaryota</taxon>
        <taxon>Discoba</taxon>
        <taxon>Euglenozoa</taxon>
        <taxon>Kinetoplastea</taxon>
        <taxon>Metakinetoplastina</taxon>
        <taxon>Trypanosomatida</taxon>
        <taxon>Trypanosomatidae</taxon>
        <taxon>Trypanosoma</taxon>
        <taxon>Herpetosoma</taxon>
    </lineage>
</organism>
<dbReference type="Proteomes" id="UP000031737">
    <property type="component" value="Unassembled WGS sequence"/>
</dbReference>
<gene>
    <name evidence="2" type="ORF">TRSC58_06891</name>
</gene>
<name>A0A061ITX0_TRYRA</name>
<accession>A0A061ITX0</accession>
<dbReference type="OrthoDB" id="10373244at2759"/>
<comment type="caution">
    <text evidence="2">The sequence shown here is derived from an EMBL/GenBank/DDBJ whole genome shotgun (WGS) entry which is preliminary data.</text>
</comment>
<evidence type="ECO:0000313" key="3">
    <source>
        <dbReference type="Proteomes" id="UP000031737"/>
    </source>
</evidence>
<dbReference type="EMBL" id="AUPL01006891">
    <property type="protein sequence ID" value="ESL05460.1"/>
    <property type="molecule type" value="Genomic_DNA"/>
</dbReference>